<dbReference type="GO" id="GO:0016020">
    <property type="term" value="C:membrane"/>
    <property type="evidence" value="ECO:0007669"/>
    <property type="project" value="InterPro"/>
</dbReference>
<dbReference type="InterPro" id="IPR036890">
    <property type="entry name" value="HATPase_C_sf"/>
</dbReference>
<dbReference type="Gene3D" id="3.30.565.10">
    <property type="entry name" value="Histidine kinase-like ATPase, C-terminal domain"/>
    <property type="match status" value="1"/>
</dbReference>
<keyword evidence="1" id="KW-1133">Transmembrane helix</keyword>
<keyword evidence="4" id="KW-1185">Reference proteome</keyword>
<dbReference type="SUPFAM" id="SSF55874">
    <property type="entry name" value="ATPase domain of HSP90 chaperone/DNA topoisomerase II/histidine kinase"/>
    <property type="match status" value="1"/>
</dbReference>
<protein>
    <recommendedName>
        <fullName evidence="2">Signal transduction histidine kinase internal region domain-containing protein</fullName>
    </recommendedName>
</protein>
<feature type="transmembrane region" description="Helical" evidence="1">
    <location>
        <begin position="7"/>
        <end position="26"/>
    </location>
</feature>
<evidence type="ECO:0000259" key="2">
    <source>
        <dbReference type="Pfam" id="PF06580"/>
    </source>
</evidence>
<keyword evidence="1" id="KW-0812">Transmembrane</keyword>
<evidence type="ECO:0000313" key="3">
    <source>
        <dbReference type="EMBL" id="KOO68276.1"/>
    </source>
</evidence>
<gene>
    <name evidence="3" type="ORF">ACU52_08855</name>
</gene>
<dbReference type="EMBL" id="LFQU01000016">
    <property type="protein sequence ID" value="KOO68276.1"/>
    <property type="molecule type" value="Genomic_DNA"/>
</dbReference>
<dbReference type="Proteomes" id="UP000036951">
    <property type="component" value="Unassembled WGS sequence"/>
</dbReference>
<feature type="transmembrane region" description="Helical" evidence="1">
    <location>
        <begin position="117"/>
        <end position="143"/>
    </location>
</feature>
<dbReference type="RefSeq" id="WP_082335225.1">
    <property type="nucleotide sequence ID" value="NZ_LFQU01000016.1"/>
</dbReference>
<dbReference type="GO" id="GO:0000155">
    <property type="term" value="F:phosphorelay sensor kinase activity"/>
    <property type="evidence" value="ECO:0007669"/>
    <property type="project" value="InterPro"/>
</dbReference>
<dbReference type="AlphaFoldDB" id="A0A8E1QYW9"/>
<feature type="transmembrane region" description="Helical" evidence="1">
    <location>
        <begin position="72"/>
        <end position="97"/>
    </location>
</feature>
<feature type="domain" description="Signal transduction histidine kinase internal region" evidence="2">
    <location>
        <begin position="162"/>
        <end position="240"/>
    </location>
</feature>
<organism evidence="3 4">
    <name type="scientific">Xylanibacter rarus</name>
    <dbReference type="NCBI Taxonomy" id="1676614"/>
    <lineage>
        <taxon>Bacteria</taxon>
        <taxon>Pseudomonadati</taxon>
        <taxon>Bacteroidota</taxon>
        <taxon>Bacteroidia</taxon>
        <taxon>Bacteroidales</taxon>
        <taxon>Prevotellaceae</taxon>
        <taxon>Xylanibacter</taxon>
    </lineage>
</organism>
<dbReference type="InterPro" id="IPR050640">
    <property type="entry name" value="Bact_2-comp_sensor_kinase"/>
</dbReference>
<reference evidence="3 4" key="1">
    <citation type="submission" date="2015-06" db="EMBL/GenBank/DDBJ databases">
        <title>Prevotella sp. 109, sp. nov., a novel member of the family Prevotellaceae isolated from human faeces.</title>
        <authorList>
            <person name="Shkoporov A.N."/>
            <person name="Chaplin A.V."/>
            <person name="Kafarskaia L.I."/>
            <person name="Efimov B.A."/>
        </authorList>
    </citation>
    <scope>NUCLEOTIDE SEQUENCE [LARGE SCALE GENOMIC DNA]</scope>
    <source>
        <strain evidence="3 4">109</strain>
    </source>
</reference>
<dbReference type="PANTHER" id="PTHR34220:SF7">
    <property type="entry name" value="SENSOR HISTIDINE KINASE YPDA"/>
    <property type="match status" value="1"/>
</dbReference>
<dbReference type="OrthoDB" id="9809908at2"/>
<proteinExistence type="predicted"/>
<name>A0A8E1QYW9_9BACT</name>
<evidence type="ECO:0000313" key="4">
    <source>
        <dbReference type="Proteomes" id="UP000036951"/>
    </source>
</evidence>
<accession>A0A8E1QYW9</accession>
<feature type="transmembrane region" description="Helical" evidence="1">
    <location>
        <begin position="38"/>
        <end position="60"/>
    </location>
</feature>
<sequence>MSKKNAFLIIFHLFCWIIVALPSVIFVPQRIQYDAVMYLIRLCFPAFMCVIFYLNYFWLAPRCIISSRRKNVYIVINAFVITILAICMQFMMDYIHIREMEAGWTPPQHERFTKMSVFLSLTIRNGCSFAFSAAVGTLLCLAMKWQKAEAARREMEIQKTEAELKNLRNQINPHFLLNTLNNIYALISFDQTKAQKAVLSLSALLRQMLYGTQKNAITLKEEADFITHYVDLMRIRTGENVNIKLNISIPPSNDIFIAPVILISLVENAFKHGISPTMTSFISINLFSDGEKIEFEIKNSNFPKNNSDKSGHGIGLKQVAKRLDLAYKDKYEWIKGVDDLNKVYYSKIIIYDIKLCDNR</sequence>
<comment type="caution">
    <text evidence="3">The sequence shown here is derived from an EMBL/GenBank/DDBJ whole genome shotgun (WGS) entry which is preliminary data.</text>
</comment>
<dbReference type="PANTHER" id="PTHR34220">
    <property type="entry name" value="SENSOR HISTIDINE KINASE YPDA"/>
    <property type="match status" value="1"/>
</dbReference>
<evidence type="ECO:0000256" key="1">
    <source>
        <dbReference type="SAM" id="Phobius"/>
    </source>
</evidence>
<dbReference type="Pfam" id="PF06580">
    <property type="entry name" value="His_kinase"/>
    <property type="match status" value="1"/>
</dbReference>
<keyword evidence="1" id="KW-0472">Membrane</keyword>
<dbReference type="InterPro" id="IPR010559">
    <property type="entry name" value="Sig_transdc_His_kin_internal"/>
</dbReference>